<dbReference type="Proteomes" id="UP000272771">
    <property type="component" value="Chromosome"/>
</dbReference>
<feature type="repeat" description="TPR" evidence="3">
    <location>
        <begin position="4"/>
        <end position="37"/>
    </location>
</feature>
<evidence type="ECO:0000256" key="2">
    <source>
        <dbReference type="ARBA" id="ARBA00022803"/>
    </source>
</evidence>
<dbReference type="PROSITE" id="PS50005">
    <property type="entry name" value="TPR"/>
    <property type="match status" value="1"/>
</dbReference>
<keyword evidence="2 3" id="KW-0802">TPR repeat</keyword>
<name>A0A448VIZ5_9NEIS</name>
<dbReference type="InterPro" id="IPR019734">
    <property type="entry name" value="TPR_rpt"/>
</dbReference>
<dbReference type="InterPro" id="IPR013105">
    <property type="entry name" value="TPR_2"/>
</dbReference>
<evidence type="ECO:0000313" key="4">
    <source>
        <dbReference type="EMBL" id="VEJ49736.1"/>
    </source>
</evidence>
<dbReference type="RefSeq" id="WP_004284217.1">
    <property type="nucleotide sequence ID" value="NZ_CAUJRG010000006.1"/>
</dbReference>
<dbReference type="OrthoDB" id="199979at2"/>
<sequence>MMDAAKLINEGYELFKAGKYDEAIQKLNEALASIPDKTQDIQNQVNAQSWLGQCYME</sequence>
<reference evidence="4 5" key="1">
    <citation type="submission" date="2018-12" db="EMBL/GenBank/DDBJ databases">
        <authorList>
            <consortium name="Pathogen Informatics"/>
        </authorList>
    </citation>
    <scope>NUCLEOTIDE SEQUENCE [LARGE SCALE GENOMIC DNA]</scope>
    <source>
        <strain evidence="4 5">NCTC12742</strain>
    </source>
</reference>
<dbReference type="InterPro" id="IPR011990">
    <property type="entry name" value="TPR-like_helical_dom_sf"/>
</dbReference>
<dbReference type="Pfam" id="PF07719">
    <property type="entry name" value="TPR_2"/>
    <property type="match status" value="1"/>
</dbReference>
<gene>
    <name evidence="4" type="ORF">NCTC12742_00332</name>
</gene>
<evidence type="ECO:0000256" key="3">
    <source>
        <dbReference type="PROSITE-ProRule" id="PRU00339"/>
    </source>
</evidence>
<evidence type="ECO:0000313" key="5">
    <source>
        <dbReference type="Proteomes" id="UP000272771"/>
    </source>
</evidence>
<keyword evidence="1" id="KW-0677">Repeat</keyword>
<keyword evidence="5" id="KW-1185">Reference proteome</keyword>
<evidence type="ECO:0000256" key="1">
    <source>
        <dbReference type="ARBA" id="ARBA00022737"/>
    </source>
</evidence>
<proteinExistence type="predicted"/>
<dbReference type="EMBL" id="LR134533">
    <property type="protein sequence ID" value="VEJ49736.1"/>
    <property type="molecule type" value="Genomic_DNA"/>
</dbReference>
<dbReference type="SUPFAM" id="SSF48452">
    <property type="entry name" value="TPR-like"/>
    <property type="match status" value="1"/>
</dbReference>
<protein>
    <submittedName>
        <fullName evidence="4">Tetratricopeptide repeat</fullName>
    </submittedName>
</protein>
<accession>A0A448VIZ5</accession>
<organism evidence="4 5">
    <name type="scientific">Neisseria weaveri</name>
    <dbReference type="NCBI Taxonomy" id="28091"/>
    <lineage>
        <taxon>Bacteria</taxon>
        <taxon>Pseudomonadati</taxon>
        <taxon>Pseudomonadota</taxon>
        <taxon>Betaproteobacteria</taxon>
        <taxon>Neisseriales</taxon>
        <taxon>Neisseriaceae</taxon>
        <taxon>Neisseria</taxon>
    </lineage>
</organism>
<dbReference type="AlphaFoldDB" id="A0A448VIZ5"/>
<dbReference type="Gene3D" id="1.25.40.10">
    <property type="entry name" value="Tetratricopeptide repeat domain"/>
    <property type="match status" value="1"/>
</dbReference>